<proteinExistence type="predicted"/>
<dbReference type="EnsemblMetazoa" id="ENSAATROPT009893">
    <property type="protein sequence ID" value="ENSAATROPP008948"/>
    <property type="gene ID" value="ENSAATROPG008059"/>
</dbReference>
<evidence type="ECO:0000313" key="2">
    <source>
        <dbReference type="Proteomes" id="UP000075880"/>
    </source>
</evidence>
<keyword evidence="2" id="KW-1185">Reference proteome</keyword>
<name>A0AAG5DDX2_ANOAO</name>
<reference evidence="1" key="1">
    <citation type="submission" date="2024-04" db="UniProtKB">
        <authorList>
            <consortium name="EnsemblMetazoa"/>
        </authorList>
    </citation>
    <scope>IDENTIFICATION</scope>
    <source>
        <strain evidence="1">EBRO</strain>
    </source>
</reference>
<dbReference type="Proteomes" id="UP000075880">
    <property type="component" value="Unassembled WGS sequence"/>
</dbReference>
<sequence length="32" mass="3397">MVSYAVDEAVAGSSRVVFPKAQTEIETAVQRG</sequence>
<dbReference type="AlphaFoldDB" id="A0AAG5DDX2"/>
<evidence type="ECO:0000313" key="1">
    <source>
        <dbReference type="EnsemblMetazoa" id="ENSAATROPP008948"/>
    </source>
</evidence>
<organism evidence="1 2">
    <name type="scientific">Anopheles atroparvus</name>
    <name type="common">European mosquito</name>
    <dbReference type="NCBI Taxonomy" id="41427"/>
    <lineage>
        <taxon>Eukaryota</taxon>
        <taxon>Metazoa</taxon>
        <taxon>Ecdysozoa</taxon>
        <taxon>Arthropoda</taxon>
        <taxon>Hexapoda</taxon>
        <taxon>Insecta</taxon>
        <taxon>Pterygota</taxon>
        <taxon>Neoptera</taxon>
        <taxon>Endopterygota</taxon>
        <taxon>Diptera</taxon>
        <taxon>Nematocera</taxon>
        <taxon>Culicoidea</taxon>
        <taxon>Culicidae</taxon>
        <taxon>Anophelinae</taxon>
        <taxon>Anopheles</taxon>
    </lineage>
</organism>
<accession>A0AAG5DDX2</accession>
<protein>
    <submittedName>
        <fullName evidence="1">Uncharacterized protein</fullName>
    </submittedName>
</protein>